<dbReference type="EMBL" id="JBANMG010000002">
    <property type="protein sequence ID" value="KAK6956857.1"/>
    <property type="molecule type" value="Genomic_DNA"/>
</dbReference>
<accession>A0AAX6MWS8</accession>
<feature type="compositionally biased region" description="Basic and acidic residues" evidence="1">
    <location>
        <begin position="86"/>
        <end position="105"/>
    </location>
</feature>
<dbReference type="AlphaFoldDB" id="A0AAX6MWS8"/>
<evidence type="ECO:0000256" key="1">
    <source>
        <dbReference type="SAM" id="MobiDB-lite"/>
    </source>
</evidence>
<sequence length="111" mass="12285">MPVHVPRLPSTNGARPPNTDLSADSELVRTYVESLVDDTGVDEYLSTLVRWNGTCIYQEVTKCAWREVPVAYIYTNADMTVTIDLPEIHGGKDRGGRPESEDGRAGHRPLS</sequence>
<keyword evidence="3" id="KW-1185">Reference proteome</keyword>
<dbReference type="Proteomes" id="UP001369815">
    <property type="component" value="Unassembled WGS sequence"/>
</dbReference>
<feature type="region of interest" description="Disordered" evidence="1">
    <location>
        <begin position="1"/>
        <end position="25"/>
    </location>
</feature>
<reference evidence="2 3" key="1">
    <citation type="journal article" date="2024" name="Front Chem Biol">
        <title>Unveiling the potential of Daldinia eschscholtzii MFLUCC 19-0629 through bioactivity and bioinformatics studies for enhanced sustainable agriculture production.</title>
        <authorList>
            <person name="Brooks S."/>
            <person name="Weaver J.A."/>
            <person name="Klomchit A."/>
            <person name="Alharthi S.A."/>
            <person name="Onlamun T."/>
            <person name="Nurani R."/>
            <person name="Vong T.K."/>
            <person name="Alberti F."/>
            <person name="Greco C."/>
        </authorList>
    </citation>
    <scope>NUCLEOTIDE SEQUENCE [LARGE SCALE GENOMIC DNA]</scope>
    <source>
        <strain evidence="2">MFLUCC 19-0629</strain>
    </source>
</reference>
<proteinExistence type="predicted"/>
<gene>
    <name evidence="2" type="ORF">Daesc_002138</name>
</gene>
<name>A0AAX6MWS8_9PEZI</name>
<dbReference type="PANTHER" id="PTHR37017">
    <property type="entry name" value="AB HYDROLASE-1 DOMAIN-CONTAINING PROTEIN-RELATED"/>
    <property type="match status" value="1"/>
</dbReference>
<feature type="region of interest" description="Disordered" evidence="1">
    <location>
        <begin position="86"/>
        <end position="111"/>
    </location>
</feature>
<organism evidence="2 3">
    <name type="scientific">Daldinia eschscholtzii</name>
    <dbReference type="NCBI Taxonomy" id="292717"/>
    <lineage>
        <taxon>Eukaryota</taxon>
        <taxon>Fungi</taxon>
        <taxon>Dikarya</taxon>
        <taxon>Ascomycota</taxon>
        <taxon>Pezizomycotina</taxon>
        <taxon>Sordariomycetes</taxon>
        <taxon>Xylariomycetidae</taxon>
        <taxon>Xylariales</taxon>
        <taxon>Hypoxylaceae</taxon>
        <taxon>Daldinia</taxon>
    </lineage>
</organism>
<evidence type="ECO:0000313" key="3">
    <source>
        <dbReference type="Proteomes" id="UP001369815"/>
    </source>
</evidence>
<dbReference type="InterPro" id="IPR052897">
    <property type="entry name" value="Sec-Metab_Biosynth_Hydrolase"/>
</dbReference>
<comment type="caution">
    <text evidence="2">The sequence shown here is derived from an EMBL/GenBank/DDBJ whole genome shotgun (WGS) entry which is preliminary data.</text>
</comment>
<dbReference type="PANTHER" id="PTHR37017:SF10">
    <property type="entry name" value="AB HYDROLASE-1 DOMAIN-CONTAINING PROTEIN"/>
    <property type="match status" value="1"/>
</dbReference>
<evidence type="ECO:0000313" key="2">
    <source>
        <dbReference type="EMBL" id="KAK6956857.1"/>
    </source>
</evidence>
<protein>
    <submittedName>
        <fullName evidence="2">Uncharacterized protein</fullName>
    </submittedName>
</protein>